<dbReference type="RefSeq" id="WP_096407877.1">
    <property type="nucleotide sequence ID" value="NZ_AP014598.1"/>
</dbReference>
<sequence>MESIKYLLLFAAITLVGCQVSDEEDSLIGKRKNKVEEVAYARAFKVGVTPTMDCLPIFLLKDSNLYNPDNIDIRLKEYSSQLNCDTAMQNGRVQASVTDLIRAEYLKEEKHIVLDYMTETNATWQLLASPQSGVKKPEDLGNKIIGLTFNSIMQYLTIRVFSGHDISSRFYGSQINDIFIRLKMLNNNQIDAIWTSEPQTTQAKLLGNREIYSSVNENFIPGAIVYVNNPKIEHQRAFEVAYNKAVDILNSHSIQYFAPLIKKYMKVDDKVVAALPKITYKRVIAPRERAINKARNILP</sequence>
<dbReference type="Gene3D" id="3.40.190.10">
    <property type="entry name" value="Periplasmic binding protein-like II"/>
    <property type="match status" value="2"/>
</dbReference>
<evidence type="ECO:0000256" key="3">
    <source>
        <dbReference type="ARBA" id="ARBA00022729"/>
    </source>
</evidence>
<evidence type="ECO:0000259" key="4">
    <source>
        <dbReference type="Pfam" id="PF09084"/>
    </source>
</evidence>
<comment type="similarity">
    <text evidence="2">Belongs to the bacterial solute-binding protein SsuA/TauA family.</text>
</comment>
<dbReference type="STRING" id="28131.BWX40_11840"/>
<dbReference type="PANTHER" id="PTHR30024:SF47">
    <property type="entry name" value="TAURINE-BINDING PERIPLASMIC PROTEIN"/>
    <property type="match status" value="1"/>
</dbReference>
<reference evidence="5 6" key="1">
    <citation type="journal article" date="2016" name="DNA Res.">
        <title>The complete genome sequencing of Prevotella intermedia strain OMA14 and a subsequent fine-scale, intra-species genomic comparison reveal an unusual amplification of conjugative and mobile transposons and identify a novel Prevotella-lineage-specific repeat.</title>
        <authorList>
            <person name="Naito M."/>
            <person name="Ogura Y."/>
            <person name="Itoh T."/>
            <person name="Shoji M."/>
            <person name="Okamoto M."/>
            <person name="Hayashi T."/>
            <person name="Nakayama K."/>
        </authorList>
    </citation>
    <scope>NUCLEOTIDE SEQUENCE [LARGE SCALE GENOMIC DNA]</scope>
    <source>
        <strain evidence="5 6">OMA14</strain>
    </source>
</reference>
<dbReference type="GO" id="GO:0042918">
    <property type="term" value="P:alkanesulfonate transmembrane transport"/>
    <property type="evidence" value="ECO:0007669"/>
    <property type="project" value="TreeGrafter"/>
</dbReference>
<evidence type="ECO:0000256" key="2">
    <source>
        <dbReference type="ARBA" id="ARBA00010742"/>
    </source>
</evidence>
<evidence type="ECO:0000256" key="1">
    <source>
        <dbReference type="ARBA" id="ARBA00004418"/>
    </source>
</evidence>
<dbReference type="SUPFAM" id="SSF53850">
    <property type="entry name" value="Periplasmic binding protein-like II"/>
    <property type="match status" value="1"/>
</dbReference>
<dbReference type="PROSITE" id="PS51257">
    <property type="entry name" value="PROKAR_LIPOPROTEIN"/>
    <property type="match status" value="1"/>
</dbReference>
<gene>
    <name evidence="5" type="ORF">PIOMA14_II_0090</name>
</gene>
<name>A0A0S3UMB0_PREIN</name>
<dbReference type="Pfam" id="PF09084">
    <property type="entry name" value="NMT1"/>
    <property type="match status" value="1"/>
</dbReference>
<protein>
    <recommendedName>
        <fullName evidence="4">SsuA/THI5-like domain-containing protein</fullName>
    </recommendedName>
</protein>
<evidence type="ECO:0000313" key="5">
    <source>
        <dbReference type="EMBL" id="BAU18595.1"/>
    </source>
</evidence>
<feature type="domain" description="SsuA/THI5-like" evidence="4">
    <location>
        <begin position="55"/>
        <end position="220"/>
    </location>
</feature>
<evidence type="ECO:0000313" key="6">
    <source>
        <dbReference type="Proteomes" id="UP000217431"/>
    </source>
</evidence>
<accession>A0A0S3UMB0</accession>
<organism evidence="5 6">
    <name type="scientific">Prevotella intermedia</name>
    <dbReference type="NCBI Taxonomy" id="28131"/>
    <lineage>
        <taxon>Bacteria</taxon>
        <taxon>Pseudomonadati</taxon>
        <taxon>Bacteroidota</taxon>
        <taxon>Bacteroidia</taxon>
        <taxon>Bacteroidales</taxon>
        <taxon>Prevotellaceae</taxon>
        <taxon>Prevotella</taxon>
    </lineage>
</organism>
<dbReference type="GO" id="GO:0042597">
    <property type="term" value="C:periplasmic space"/>
    <property type="evidence" value="ECO:0007669"/>
    <property type="project" value="UniProtKB-SubCell"/>
</dbReference>
<dbReference type="AlphaFoldDB" id="A0A0S3UMB0"/>
<dbReference type="EMBL" id="AP014598">
    <property type="protein sequence ID" value="BAU18595.1"/>
    <property type="molecule type" value="Genomic_DNA"/>
</dbReference>
<keyword evidence="3" id="KW-0732">Signal</keyword>
<dbReference type="Proteomes" id="UP000217431">
    <property type="component" value="Chromosome II"/>
</dbReference>
<dbReference type="PANTHER" id="PTHR30024">
    <property type="entry name" value="ALIPHATIC SULFONATES-BINDING PROTEIN-RELATED"/>
    <property type="match status" value="1"/>
</dbReference>
<dbReference type="InterPro" id="IPR015168">
    <property type="entry name" value="SsuA/THI5"/>
</dbReference>
<proteinExistence type="inferred from homology"/>
<comment type="subcellular location">
    <subcellularLocation>
        <location evidence="1">Periplasm</location>
    </subcellularLocation>
</comment>